<keyword evidence="2" id="KW-1185">Reference proteome</keyword>
<dbReference type="SUPFAM" id="SSF52540">
    <property type="entry name" value="P-loop containing nucleoside triphosphate hydrolases"/>
    <property type="match status" value="1"/>
</dbReference>
<evidence type="ECO:0000313" key="1">
    <source>
        <dbReference type="EMBL" id="QKH39504.1"/>
    </source>
</evidence>
<reference evidence="1 2" key="1">
    <citation type="submission" date="2020-05" db="EMBL/GenBank/DDBJ databases">
        <title>FDA dAtabase for Regulatory Grade micrObial Sequences (FDA-ARGOS): Supporting development and validation of Infectious Disease Dx tests.</title>
        <authorList>
            <person name="Sproer C."/>
            <person name="Gronow S."/>
            <person name="Severitt S."/>
            <person name="Schroder I."/>
            <person name="Tallon L."/>
            <person name="Sadzewicz L."/>
            <person name="Zhao X."/>
            <person name="Vavikolanu K."/>
            <person name="Mehta A."/>
            <person name="Aluvathingal J."/>
            <person name="Nadendla S."/>
            <person name="Myers T."/>
            <person name="Yan Y."/>
            <person name="Sichtig H."/>
        </authorList>
    </citation>
    <scope>NUCLEOTIDE SEQUENCE [LARGE SCALE GENOMIC DNA]</scope>
    <source>
        <strain evidence="1 2">FDAARGOS_790</strain>
    </source>
</reference>
<accession>A0A7D4IRE6</accession>
<organism evidence="1 2">
    <name type="scientific">Achromobacter pestifer</name>
    <dbReference type="NCBI Taxonomy" id="1353889"/>
    <lineage>
        <taxon>Bacteria</taxon>
        <taxon>Pseudomonadati</taxon>
        <taxon>Pseudomonadota</taxon>
        <taxon>Betaproteobacteria</taxon>
        <taxon>Burkholderiales</taxon>
        <taxon>Alcaligenaceae</taxon>
        <taxon>Achromobacter</taxon>
    </lineage>
</organism>
<dbReference type="AlphaFoldDB" id="A0A7D4IRE6"/>
<name>A0A7D4IRE6_9BURK</name>
<proteinExistence type="predicted"/>
<dbReference type="RefSeq" id="WP_173149800.1">
    <property type="nucleotide sequence ID" value="NZ_CP053985.1"/>
</dbReference>
<evidence type="ECO:0008006" key="3">
    <source>
        <dbReference type="Google" id="ProtNLM"/>
    </source>
</evidence>
<gene>
    <name evidence="1" type="ORF">FOC84_33040</name>
</gene>
<evidence type="ECO:0000313" key="2">
    <source>
        <dbReference type="Proteomes" id="UP000500970"/>
    </source>
</evidence>
<dbReference type="KEGG" id="apes:FOC84_33040"/>
<dbReference type="EMBL" id="CP053985">
    <property type="protein sequence ID" value="QKH39504.1"/>
    <property type="molecule type" value="Genomic_DNA"/>
</dbReference>
<sequence length="634" mass="70850">MFENLLWPAMPNMDYQVLSMYGVGGQGKTTLLDRFARRLSDPDCSTRPLVRLDMAITSHRDAVDGLFTVRNQLRAARVATHAFDMAFARHFALTRPGRDLTKDYPELFRFKEDSIFGELVDIGVEAADYMPGAGLAVSLLARLSNKVSAWYRTRGVDVLEQLNEIGAQKVADSLPMFLGYDIAAFLRDHPQRRPVLIFDTYEALWRDRPAGGAISDLGGDNWLRRFAEEAKGCLFVIAGRRRVAWKDIDPTWAPWIVSVPLDALGRGAVDAMLDAGRIDASDVRKALKDAAEGHPLSLAVGIRYCQMRQLAGAAVTAPDVPRTHREILDRFFDHLDPGMRNVLRTLAVPTHIRRELWEFLISQRMPAFDGYLASDVFQEVIFRQASPDVYDMHEKVRDHLIADLEARDPSHLDSARLAVFDFYDRASSADASKREGSHVPDLSLSLKSRDECLAEAAMQVRLASPRKFVQWCLERFNARGSGSNLRRSLLDQAFELIGAIDSDSLGHAAKLAHLRLRSDPWSTDGINLLQGVVDMVSEEPAGAELLQDLRNSAFNLIRGNPSAVPPRLLQIVCAHPSARESAWWPCLEIEEALLREDVGSAMQFAKSWLVEQTKPIIQDGLFVVLRAIAVASDR</sequence>
<protein>
    <recommendedName>
        <fullName evidence="3">ATP-binding protein</fullName>
    </recommendedName>
</protein>
<dbReference type="InterPro" id="IPR027417">
    <property type="entry name" value="P-loop_NTPase"/>
</dbReference>
<dbReference type="Proteomes" id="UP000500970">
    <property type="component" value="Chromosome"/>
</dbReference>